<keyword evidence="3" id="KW-1185">Reference proteome</keyword>
<reference evidence="2 3" key="1">
    <citation type="journal article" date="2018" name="Genome Biol. Evol.">
        <title>Multiple Roots of Fruiting Body Formation in Amoebozoa.</title>
        <authorList>
            <person name="Hillmann F."/>
            <person name="Forbes G."/>
            <person name="Novohradska S."/>
            <person name="Ferling I."/>
            <person name="Riege K."/>
            <person name="Groth M."/>
            <person name="Westermann M."/>
            <person name="Marz M."/>
            <person name="Spaller T."/>
            <person name="Winckler T."/>
            <person name="Schaap P."/>
            <person name="Glockner G."/>
        </authorList>
    </citation>
    <scope>NUCLEOTIDE SEQUENCE [LARGE SCALE GENOMIC DNA]</scope>
    <source>
        <strain evidence="2 3">Jena</strain>
    </source>
</reference>
<gene>
    <name evidence="2" type="ORF">PROFUN_04679</name>
</gene>
<sequence length="236" mass="26606">MLSDDGGDEEEREKKDAEREEASLLGDTGHNLCCTEKYWSHHPHHNEYFRRDEASCKVPTTISVIFKRQRTGTSQCTNQSSHANENAWTDRSADSIPAISPPGTPFIRVIKRKRKSTLSVPPVVELRCDQEAVSPPTDDLPPSYSQFEARDHCLIVLSNLLPPVSSCDPHGTKVDPMDVDETHPLPAACDNVDDHVDRIKMILLSPNLLINEAEFLTVFFYLCEHGGTLQVYSHWR</sequence>
<organism evidence="2 3">
    <name type="scientific">Planoprotostelium fungivorum</name>
    <dbReference type="NCBI Taxonomy" id="1890364"/>
    <lineage>
        <taxon>Eukaryota</taxon>
        <taxon>Amoebozoa</taxon>
        <taxon>Evosea</taxon>
        <taxon>Variosea</taxon>
        <taxon>Cavosteliida</taxon>
        <taxon>Cavosteliaceae</taxon>
        <taxon>Planoprotostelium</taxon>
    </lineage>
</organism>
<feature type="compositionally biased region" description="Basic and acidic residues" evidence="1">
    <location>
        <begin position="12"/>
        <end position="22"/>
    </location>
</feature>
<evidence type="ECO:0000313" key="2">
    <source>
        <dbReference type="EMBL" id="PRP82816.1"/>
    </source>
</evidence>
<protein>
    <submittedName>
        <fullName evidence="2">Uncharacterized protein</fullName>
    </submittedName>
</protein>
<accession>A0A2P6NFR7</accession>
<dbReference type="Proteomes" id="UP000241769">
    <property type="component" value="Unassembled WGS sequence"/>
</dbReference>
<dbReference type="EMBL" id="MDYQ01000094">
    <property type="protein sequence ID" value="PRP82816.1"/>
    <property type="molecule type" value="Genomic_DNA"/>
</dbReference>
<dbReference type="InParanoid" id="A0A2P6NFR7"/>
<evidence type="ECO:0000313" key="3">
    <source>
        <dbReference type="Proteomes" id="UP000241769"/>
    </source>
</evidence>
<feature type="region of interest" description="Disordered" evidence="1">
    <location>
        <begin position="1"/>
        <end position="22"/>
    </location>
</feature>
<feature type="compositionally biased region" description="Acidic residues" evidence="1">
    <location>
        <begin position="1"/>
        <end position="11"/>
    </location>
</feature>
<dbReference type="AlphaFoldDB" id="A0A2P6NFR7"/>
<proteinExistence type="predicted"/>
<evidence type="ECO:0000256" key="1">
    <source>
        <dbReference type="SAM" id="MobiDB-lite"/>
    </source>
</evidence>
<name>A0A2P6NFR7_9EUKA</name>
<comment type="caution">
    <text evidence="2">The sequence shown here is derived from an EMBL/GenBank/DDBJ whole genome shotgun (WGS) entry which is preliminary data.</text>
</comment>